<dbReference type="eggNOG" id="COG1352">
    <property type="taxonomic scope" value="Bacteria"/>
</dbReference>
<evidence type="ECO:0000313" key="9">
    <source>
        <dbReference type="Proteomes" id="UP000017837"/>
    </source>
</evidence>
<dbReference type="PRINTS" id="PR00996">
    <property type="entry name" value="CHERMTFRASE"/>
</dbReference>
<comment type="catalytic activity">
    <reaction evidence="1 5">
        <text>L-glutamyl-[protein] + S-adenosyl-L-methionine = [protein]-L-glutamate 5-O-methyl ester + S-adenosyl-L-homocysteine</text>
        <dbReference type="Rhea" id="RHEA:24452"/>
        <dbReference type="Rhea" id="RHEA-COMP:10208"/>
        <dbReference type="Rhea" id="RHEA-COMP:10311"/>
        <dbReference type="ChEBI" id="CHEBI:29973"/>
        <dbReference type="ChEBI" id="CHEBI:57856"/>
        <dbReference type="ChEBI" id="CHEBI:59789"/>
        <dbReference type="ChEBI" id="CHEBI:82795"/>
        <dbReference type="EC" id="2.1.1.80"/>
    </reaction>
</comment>
<reference evidence="8 9" key="1">
    <citation type="journal article" date="2014" name="Nature">
        <title>Sequential evolution of bacterial morphology by co-option of a developmental regulator.</title>
        <authorList>
            <person name="Jiang C."/>
            <person name="Brown P.J."/>
            <person name="Ducret A."/>
            <person name="Brun Y.V."/>
        </authorList>
    </citation>
    <scope>NUCLEOTIDE SEQUENCE [LARGE SCALE GENOMIC DNA]</scope>
    <source>
        <strain evidence="8 9">DSM 16100</strain>
    </source>
</reference>
<dbReference type="InterPro" id="IPR022642">
    <property type="entry name" value="CheR_C"/>
</dbReference>
<dbReference type="STRING" id="1121022.GCA_000376105_03188"/>
<dbReference type="PANTHER" id="PTHR24422:SF19">
    <property type="entry name" value="CHEMOTAXIS PROTEIN METHYLTRANSFERASE"/>
    <property type="match status" value="1"/>
</dbReference>
<evidence type="ECO:0000256" key="1">
    <source>
        <dbReference type="ARBA" id="ARBA00001541"/>
    </source>
</evidence>
<comment type="function">
    <text evidence="5">Methylation of the membrane-bound methyl-accepting chemotaxis proteins (MCP) to form gamma-glutamyl methyl ester residues in MCP.</text>
</comment>
<dbReference type="GO" id="GO:0008983">
    <property type="term" value="F:protein-glutamate O-methyltransferase activity"/>
    <property type="evidence" value="ECO:0007669"/>
    <property type="project" value="UniProtKB-EC"/>
</dbReference>
<dbReference type="InterPro" id="IPR036804">
    <property type="entry name" value="CheR_N_sf"/>
</dbReference>
<evidence type="ECO:0000256" key="3">
    <source>
        <dbReference type="ARBA" id="ARBA00022679"/>
    </source>
</evidence>
<dbReference type="PATRIC" id="fig|1121022.4.peg.1360"/>
<protein>
    <recommendedName>
        <fullName evidence="5">Chemotaxis protein methyltransferase</fullName>
        <ecNumber evidence="5">2.1.1.80</ecNumber>
    </recommendedName>
</protein>
<evidence type="ECO:0000256" key="4">
    <source>
        <dbReference type="ARBA" id="ARBA00022691"/>
    </source>
</evidence>
<feature type="binding site" evidence="6">
    <location>
        <position position="132"/>
    </location>
    <ligand>
        <name>S-adenosyl-L-methionine</name>
        <dbReference type="ChEBI" id="CHEBI:59789"/>
    </ligand>
</feature>
<feature type="binding site" evidence="6">
    <location>
        <begin position="212"/>
        <end position="213"/>
    </location>
    <ligand>
        <name>S-adenosyl-L-methionine</name>
        <dbReference type="ChEBI" id="CHEBI:59789"/>
    </ligand>
</feature>
<feature type="binding site" evidence="6">
    <location>
        <position position="89"/>
    </location>
    <ligand>
        <name>S-adenosyl-L-methionine</name>
        <dbReference type="ChEBI" id="CHEBI:59789"/>
    </ligand>
</feature>
<dbReference type="GO" id="GO:0032259">
    <property type="term" value="P:methylation"/>
    <property type="evidence" value="ECO:0007669"/>
    <property type="project" value="UniProtKB-KW"/>
</dbReference>
<keyword evidence="9" id="KW-1185">Reference proteome</keyword>
<dbReference type="EMBL" id="AWGB01000010">
    <property type="protein sequence ID" value="ESQ92808.1"/>
    <property type="molecule type" value="Genomic_DNA"/>
</dbReference>
<dbReference type="InterPro" id="IPR022641">
    <property type="entry name" value="CheR_N"/>
</dbReference>
<gene>
    <name evidence="8" type="ORF">ABENE_06820</name>
</gene>
<dbReference type="InterPro" id="IPR029063">
    <property type="entry name" value="SAM-dependent_MTases_sf"/>
</dbReference>
<dbReference type="Pfam" id="PF03705">
    <property type="entry name" value="CheR_N"/>
    <property type="match status" value="1"/>
</dbReference>
<comment type="caution">
    <text evidence="8">The sequence shown here is derived from an EMBL/GenBank/DDBJ whole genome shotgun (WGS) entry which is preliminary data.</text>
</comment>
<evidence type="ECO:0000256" key="5">
    <source>
        <dbReference type="PIRNR" id="PIRNR000410"/>
    </source>
</evidence>
<feature type="domain" description="CheR-type methyltransferase" evidence="7">
    <location>
        <begin position="12"/>
        <end position="285"/>
    </location>
</feature>
<dbReference type="Pfam" id="PF01739">
    <property type="entry name" value="CheR"/>
    <property type="match status" value="1"/>
</dbReference>
<keyword evidence="4 5" id="KW-0949">S-adenosyl-L-methionine</keyword>
<accession>V4RNJ4</accession>
<dbReference type="Gene3D" id="1.10.155.10">
    <property type="entry name" value="Chemotaxis receptor methyltransferase CheR, N-terminal domain"/>
    <property type="match status" value="1"/>
</dbReference>
<evidence type="ECO:0000256" key="6">
    <source>
        <dbReference type="PIRSR" id="PIRSR000410-1"/>
    </source>
</evidence>
<sequence>MTVARKPDLSDSDLGEFVFTNADFQTIAELVHRHAGIVLGPSKRSMVYSRLSRRLRELNLKRFDDYCRLLQAPEGANEFLAFSNAMTTNLTRFFREKHHFDFLQGTIIPKIKQSADERRLRIWSAGCSSGEEPYSIAMTLLEHFPELSRWDARILATDLDTNMLSHGSKGLYAHDALGDVPKPYHERYFTATSAGLVAKEGMRKLIAFKSLNLLEKWPIKGPFDVIFCRNVMIYFDNPTKNDLVRRYAKLLRVGGWLVVGHSETLLDQQSLFKSCGRTIYQKVGA</sequence>
<name>V4RNJ4_9CAUL</name>
<proteinExistence type="predicted"/>
<feature type="binding site" evidence="6">
    <location>
        <position position="91"/>
    </location>
    <ligand>
        <name>S-adenosyl-L-methionine</name>
        <dbReference type="ChEBI" id="CHEBI:59789"/>
    </ligand>
</feature>
<dbReference type="Proteomes" id="UP000017837">
    <property type="component" value="Unassembled WGS sequence"/>
</dbReference>
<feature type="binding site" evidence="6">
    <location>
        <position position="158"/>
    </location>
    <ligand>
        <name>S-adenosyl-L-methionine</name>
        <dbReference type="ChEBI" id="CHEBI:59789"/>
    </ligand>
</feature>
<dbReference type="InterPro" id="IPR050903">
    <property type="entry name" value="Bact_Chemotaxis_MeTrfase"/>
</dbReference>
<feature type="binding site" evidence="6">
    <location>
        <position position="95"/>
    </location>
    <ligand>
        <name>S-adenosyl-L-methionine</name>
        <dbReference type="ChEBI" id="CHEBI:59789"/>
    </ligand>
</feature>
<dbReference type="SUPFAM" id="SSF47757">
    <property type="entry name" value="Chemotaxis receptor methyltransferase CheR, N-terminal domain"/>
    <property type="match status" value="1"/>
</dbReference>
<keyword evidence="3 5" id="KW-0808">Transferase</keyword>
<dbReference type="OrthoDB" id="9816309at2"/>
<organism evidence="8 9">
    <name type="scientific">Asticcacaulis benevestitus DSM 16100 = ATCC BAA-896</name>
    <dbReference type="NCBI Taxonomy" id="1121022"/>
    <lineage>
        <taxon>Bacteria</taxon>
        <taxon>Pseudomonadati</taxon>
        <taxon>Pseudomonadota</taxon>
        <taxon>Alphaproteobacteria</taxon>
        <taxon>Caulobacterales</taxon>
        <taxon>Caulobacteraceae</taxon>
        <taxon>Asticcacaulis</taxon>
    </lineage>
</organism>
<feature type="binding site" evidence="6">
    <location>
        <begin position="229"/>
        <end position="230"/>
    </location>
    <ligand>
        <name>S-adenosyl-L-methionine</name>
        <dbReference type="ChEBI" id="CHEBI:59789"/>
    </ligand>
</feature>
<dbReference type="EC" id="2.1.1.80" evidence="5"/>
<keyword evidence="2 5" id="KW-0489">Methyltransferase</keyword>
<dbReference type="PROSITE" id="PS50123">
    <property type="entry name" value="CHER"/>
    <property type="match status" value="1"/>
</dbReference>
<dbReference type="PIRSF" id="PIRSF000410">
    <property type="entry name" value="CheR"/>
    <property type="match status" value="1"/>
</dbReference>
<dbReference type="InterPro" id="IPR026024">
    <property type="entry name" value="Chemotaxis_MeTrfase_CheR"/>
</dbReference>
<evidence type="ECO:0000256" key="2">
    <source>
        <dbReference type="ARBA" id="ARBA00022603"/>
    </source>
</evidence>
<dbReference type="RefSeq" id="WP_018082859.1">
    <property type="nucleotide sequence ID" value="NZ_AQWM01000019.1"/>
</dbReference>
<dbReference type="CDD" id="cd02440">
    <property type="entry name" value="AdoMet_MTases"/>
    <property type="match status" value="1"/>
</dbReference>
<dbReference type="Gene3D" id="3.40.50.150">
    <property type="entry name" value="Vaccinia Virus protein VP39"/>
    <property type="match status" value="1"/>
</dbReference>
<evidence type="ECO:0000259" key="7">
    <source>
        <dbReference type="PROSITE" id="PS50123"/>
    </source>
</evidence>
<dbReference type="SUPFAM" id="SSF53335">
    <property type="entry name" value="S-adenosyl-L-methionine-dependent methyltransferases"/>
    <property type="match status" value="1"/>
</dbReference>
<dbReference type="SMART" id="SM00138">
    <property type="entry name" value="MeTrc"/>
    <property type="match status" value="1"/>
</dbReference>
<dbReference type="AlphaFoldDB" id="V4RNJ4"/>
<dbReference type="PANTHER" id="PTHR24422">
    <property type="entry name" value="CHEMOTAXIS PROTEIN METHYLTRANSFERASE"/>
    <property type="match status" value="1"/>
</dbReference>
<evidence type="ECO:0000313" key="8">
    <source>
        <dbReference type="EMBL" id="ESQ92808.1"/>
    </source>
</evidence>
<dbReference type="InterPro" id="IPR000780">
    <property type="entry name" value="CheR_MeTrfase"/>
</dbReference>